<dbReference type="PANTHER" id="PTHR46141:SF2">
    <property type="entry name" value="ION TRANSPORT DOMAIN-CONTAINING PROTEIN"/>
    <property type="match status" value="1"/>
</dbReference>
<feature type="domain" description="Ion transport" evidence="6">
    <location>
        <begin position="214"/>
        <end position="389"/>
    </location>
</feature>
<feature type="transmembrane region" description="Helical" evidence="5">
    <location>
        <begin position="244"/>
        <end position="265"/>
    </location>
</feature>
<keyword evidence="3 5" id="KW-1133">Transmembrane helix</keyword>
<keyword evidence="7" id="KW-1185">Reference proteome</keyword>
<sequence length="492" mass="56545">MIDDRMVPFVAIYFVAYHLFVTLIVLSLFVAVILDNLEMDEELKKVKQLKAKEATAVKTTLPWRLRIFEKFPTRPQMVHLKKVVNEFNTPKVRDSFTNQFVWSEKGEQSKLAISTAKLLTHLENKAQTRMLSKFAAKSRSSSKKPQDSCLYKRYVGHCSMRSLLKNLVKDASKEGQSQMGGMGLGPSGTKARGKSMSFFEQILTENGDINREHIPDYLFVLAMTLELIAKMIADGLFFTPNALINDFGGVMTVFIYLTSLTFLILMPKHVEINSLEQFLMICRAMRPLRIYTLVPHIRRVVLELFRGFKEILLVTILMIVVMFIFASFGVQTVGGKLAACNDLTVKHRNECHALFETLSYKGWNVIRDILWARQGPWAVVFIHIYVFIGFDQRRWHDLKARLKMAQPLHIPPKPSESAIFRRSIYELTMSRFFNQLFAALVVLNSATLIFPWNVEEEEMKNEVLFIVTVISAALNLLFAVEVDILQWINLFV</sequence>
<dbReference type="GO" id="GO:0032224">
    <property type="term" value="P:positive regulation of synaptic transmission, cholinergic"/>
    <property type="evidence" value="ECO:0007669"/>
    <property type="project" value="TreeGrafter"/>
</dbReference>
<evidence type="ECO:0000313" key="8">
    <source>
        <dbReference type="WBParaSite" id="scaffold13107_cov203.g16710"/>
    </source>
</evidence>
<comment type="subcellular location">
    <subcellularLocation>
        <location evidence="1">Membrane</location>
        <topology evidence="1">Multi-pass membrane protein</topology>
    </subcellularLocation>
</comment>
<feature type="transmembrane region" description="Helical" evidence="5">
    <location>
        <begin position="217"/>
        <end position="238"/>
    </location>
</feature>
<evidence type="ECO:0000256" key="5">
    <source>
        <dbReference type="SAM" id="Phobius"/>
    </source>
</evidence>
<dbReference type="InterPro" id="IPR028823">
    <property type="entry name" value="NALCN"/>
</dbReference>
<dbReference type="GO" id="GO:0005261">
    <property type="term" value="F:monoatomic cation channel activity"/>
    <property type="evidence" value="ECO:0007669"/>
    <property type="project" value="InterPro"/>
</dbReference>
<protein>
    <submittedName>
        <fullName evidence="8">Ion transport domain-containing protein</fullName>
    </submittedName>
</protein>
<feature type="transmembrane region" description="Helical" evidence="5">
    <location>
        <begin position="432"/>
        <end position="452"/>
    </location>
</feature>
<feature type="transmembrane region" description="Helical" evidence="5">
    <location>
        <begin position="370"/>
        <end position="390"/>
    </location>
</feature>
<dbReference type="WBParaSite" id="scaffold13107_cov203.g16710">
    <property type="protein sequence ID" value="scaffold13107_cov203.g16710"/>
    <property type="gene ID" value="scaffold13107_cov203.g16710"/>
</dbReference>
<feature type="transmembrane region" description="Helical" evidence="5">
    <location>
        <begin position="311"/>
        <end position="330"/>
    </location>
</feature>
<keyword evidence="4 5" id="KW-0472">Membrane</keyword>
<evidence type="ECO:0000256" key="4">
    <source>
        <dbReference type="ARBA" id="ARBA00023136"/>
    </source>
</evidence>
<dbReference type="Proteomes" id="UP000887561">
    <property type="component" value="Unplaced"/>
</dbReference>
<evidence type="ECO:0000259" key="6">
    <source>
        <dbReference type="Pfam" id="PF00520"/>
    </source>
</evidence>
<dbReference type="Pfam" id="PF00520">
    <property type="entry name" value="Ion_trans"/>
    <property type="match status" value="1"/>
</dbReference>
<accession>A0A915LJE8</accession>
<dbReference type="InterPro" id="IPR027359">
    <property type="entry name" value="Volt_channel_dom_sf"/>
</dbReference>
<dbReference type="GO" id="GO:0032230">
    <property type="term" value="P:positive regulation of synaptic transmission, GABAergic"/>
    <property type="evidence" value="ECO:0007669"/>
    <property type="project" value="TreeGrafter"/>
</dbReference>
<dbReference type="SUPFAM" id="SSF81324">
    <property type="entry name" value="Voltage-gated potassium channels"/>
    <property type="match status" value="1"/>
</dbReference>
<dbReference type="GO" id="GO:0005886">
    <property type="term" value="C:plasma membrane"/>
    <property type="evidence" value="ECO:0007669"/>
    <property type="project" value="TreeGrafter"/>
</dbReference>
<name>A0A915LJE8_MELJA</name>
<evidence type="ECO:0000313" key="7">
    <source>
        <dbReference type="Proteomes" id="UP000887561"/>
    </source>
</evidence>
<feature type="transmembrane region" description="Helical" evidence="5">
    <location>
        <begin position="12"/>
        <end position="34"/>
    </location>
</feature>
<reference evidence="8" key="1">
    <citation type="submission" date="2022-11" db="UniProtKB">
        <authorList>
            <consortium name="WormBaseParasite"/>
        </authorList>
    </citation>
    <scope>IDENTIFICATION</scope>
</reference>
<evidence type="ECO:0000256" key="1">
    <source>
        <dbReference type="ARBA" id="ARBA00004141"/>
    </source>
</evidence>
<dbReference type="PANTHER" id="PTHR46141">
    <property type="entry name" value="SODIUM LEAK CHANNEL NON-SELECTIVE PROTEIN"/>
    <property type="match status" value="1"/>
</dbReference>
<dbReference type="Gene3D" id="1.10.287.70">
    <property type="match status" value="2"/>
</dbReference>
<dbReference type="AlphaFoldDB" id="A0A915LJE8"/>
<feature type="transmembrane region" description="Helical" evidence="5">
    <location>
        <begin position="464"/>
        <end position="485"/>
    </location>
</feature>
<keyword evidence="2 5" id="KW-0812">Transmembrane</keyword>
<evidence type="ECO:0000256" key="2">
    <source>
        <dbReference type="ARBA" id="ARBA00022692"/>
    </source>
</evidence>
<proteinExistence type="predicted"/>
<evidence type="ECO:0000256" key="3">
    <source>
        <dbReference type="ARBA" id="ARBA00022989"/>
    </source>
</evidence>
<organism evidence="7 8">
    <name type="scientific">Meloidogyne javanica</name>
    <name type="common">Root-knot nematode worm</name>
    <dbReference type="NCBI Taxonomy" id="6303"/>
    <lineage>
        <taxon>Eukaryota</taxon>
        <taxon>Metazoa</taxon>
        <taxon>Ecdysozoa</taxon>
        <taxon>Nematoda</taxon>
        <taxon>Chromadorea</taxon>
        <taxon>Rhabditida</taxon>
        <taxon>Tylenchina</taxon>
        <taxon>Tylenchomorpha</taxon>
        <taxon>Tylenchoidea</taxon>
        <taxon>Meloidogynidae</taxon>
        <taxon>Meloidogyninae</taxon>
        <taxon>Meloidogyne</taxon>
        <taxon>Meloidogyne incognita group</taxon>
    </lineage>
</organism>
<dbReference type="Gene3D" id="1.20.120.350">
    <property type="entry name" value="Voltage-gated potassium channels. Chain C"/>
    <property type="match status" value="1"/>
</dbReference>
<dbReference type="InterPro" id="IPR005821">
    <property type="entry name" value="Ion_trans_dom"/>
</dbReference>